<dbReference type="Gene3D" id="1.20.5.110">
    <property type="match status" value="1"/>
</dbReference>
<dbReference type="GO" id="GO:0012505">
    <property type="term" value="C:endomembrane system"/>
    <property type="evidence" value="ECO:0007669"/>
    <property type="project" value="UniProtKB-SubCell"/>
</dbReference>
<comment type="subcellular location">
    <subcellularLocation>
        <location evidence="7">Endomembrane system</location>
        <topology evidence="7">Single-pass type IV membrane protein</topology>
    </subcellularLocation>
</comment>
<evidence type="ECO:0000256" key="5">
    <source>
        <dbReference type="ARBA" id="ARBA00022989"/>
    </source>
</evidence>
<evidence type="ECO:0000256" key="1">
    <source>
        <dbReference type="ARBA" id="ARBA00008025"/>
    </source>
</evidence>
<evidence type="ECO:0000256" key="3">
    <source>
        <dbReference type="ARBA" id="ARBA00022692"/>
    </source>
</evidence>
<feature type="domain" description="V-SNARE coiled-coil homology" evidence="10">
    <location>
        <begin position="197"/>
        <end position="257"/>
    </location>
</feature>
<proteinExistence type="inferred from homology"/>
<dbReference type="Proteomes" id="UP000005666">
    <property type="component" value="Chromosome 1"/>
</dbReference>
<dbReference type="InterPro" id="IPR038426">
    <property type="entry name" value="Nyv1_longin_sf"/>
</dbReference>
<keyword evidence="6 9" id="KW-0472">Membrane</keyword>
<dbReference type="Pfam" id="PF09426">
    <property type="entry name" value="Nyv1_longin"/>
    <property type="match status" value="1"/>
</dbReference>
<dbReference type="PRINTS" id="PR00219">
    <property type="entry name" value="SYNAPTOBREVN"/>
</dbReference>
<keyword evidence="8" id="KW-0175">Coiled coil</keyword>
<dbReference type="GO" id="GO:0000329">
    <property type="term" value="C:fungal-type vacuole membrane"/>
    <property type="evidence" value="ECO:0007669"/>
    <property type="project" value="EnsemblFungi"/>
</dbReference>
<comment type="similarity">
    <text evidence="1">Belongs to the synaptobrevin family.</text>
</comment>
<dbReference type="eggNOG" id="KOG0860">
    <property type="taxonomic scope" value="Eukaryota"/>
</dbReference>
<dbReference type="InterPro" id="IPR042855">
    <property type="entry name" value="V_SNARE_CC"/>
</dbReference>
<dbReference type="PROSITE" id="PS50892">
    <property type="entry name" value="V_SNARE"/>
    <property type="match status" value="1"/>
</dbReference>
<accession>G8BMX6</accession>
<evidence type="ECO:0000256" key="7">
    <source>
        <dbReference type="ARBA" id="ARBA00046280"/>
    </source>
</evidence>
<dbReference type="OrthoDB" id="190375at2759"/>
<keyword evidence="4" id="KW-0653">Protein transport</keyword>
<dbReference type="OMA" id="DGYDCYY"/>
<dbReference type="InterPro" id="IPR016444">
    <property type="entry name" value="Synaptobrevin/VAMP"/>
</dbReference>
<evidence type="ECO:0000256" key="6">
    <source>
        <dbReference type="ARBA" id="ARBA00023136"/>
    </source>
</evidence>
<sequence>MKQFNVSYVEVIQDNRAISSCFYQDNANVNYGSIIHDDNVDNNFREPAESPSAVELMATPNMFHKLINDVVVPNVVPVLGNKVTKVSMHILDGYDCYYTTSDTLNGSITKDTKLFVCINKITVPKILPIRLLSELKQLAESNDEGGEPLSFDTDEELSLKVGGIIDQFREDLISYRNKLIQDNEANGNYNNGREGNHYQDTDEELNEVLKIMNDNIDKFLKRQEKISLLVDKTSLLNSSSVNFKKRAVKLKNKMWWQRFKNMTLLFFSIIFIIGVILMFYYDFI</sequence>
<keyword evidence="5 9" id="KW-1133">Transmembrane helix</keyword>
<dbReference type="STRING" id="1071381.G8BMX6"/>
<dbReference type="GO" id="GO:0005484">
    <property type="term" value="F:SNAP receptor activity"/>
    <property type="evidence" value="ECO:0007669"/>
    <property type="project" value="EnsemblFungi"/>
</dbReference>
<dbReference type="RefSeq" id="XP_003683688.1">
    <property type="nucleotide sequence ID" value="XM_003683640.1"/>
</dbReference>
<organism evidence="11 12">
    <name type="scientific">Tetrapisispora phaffii (strain ATCC 24235 / CBS 4417 / NBRC 1672 / NRRL Y-8282 / UCD 70-5)</name>
    <name type="common">Yeast</name>
    <name type="synonym">Fabospora phaffii</name>
    <dbReference type="NCBI Taxonomy" id="1071381"/>
    <lineage>
        <taxon>Eukaryota</taxon>
        <taxon>Fungi</taxon>
        <taxon>Dikarya</taxon>
        <taxon>Ascomycota</taxon>
        <taxon>Saccharomycotina</taxon>
        <taxon>Saccharomycetes</taxon>
        <taxon>Saccharomycetales</taxon>
        <taxon>Saccharomycetaceae</taxon>
        <taxon>Tetrapisispora</taxon>
    </lineage>
</organism>
<protein>
    <recommendedName>
        <fullName evidence="10">V-SNARE coiled-coil homology domain-containing protein</fullName>
    </recommendedName>
</protein>
<dbReference type="GO" id="GO:0031201">
    <property type="term" value="C:SNARE complex"/>
    <property type="evidence" value="ECO:0007669"/>
    <property type="project" value="EnsemblFungi"/>
</dbReference>
<dbReference type="Pfam" id="PF00957">
    <property type="entry name" value="Synaptobrevin"/>
    <property type="match status" value="1"/>
</dbReference>
<evidence type="ECO:0000256" key="8">
    <source>
        <dbReference type="PROSITE-ProRule" id="PRU00290"/>
    </source>
</evidence>
<dbReference type="GO" id="GO:0042144">
    <property type="term" value="P:vacuole fusion, non-autophagic"/>
    <property type="evidence" value="ECO:0007669"/>
    <property type="project" value="EnsemblFungi"/>
</dbReference>
<dbReference type="Gene3D" id="3.30.450.230">
    <property type="entry name" value="Vacuolar R-SNARE Nyv1, longin domain"/>
    <property type="match status" value="1"/>
</dbReference>
<dbReference type="GeneID" id="11532645"/>
<evidence type="ECO:0000259" key="10">
    <source>
        <dbReference type="PROSITE" id="PS50892"/>
    </source>
</evidence>
<dbReference type="AlphaFoldDB" id="G8BMX6"/>
<dbReference type="PANTHER" id="PTHR45701">
    <property type="entry name" value="SYNAPTOBREVIN FAMILY MEMBER"/>
    <property type="match status" value="1"/>
</dbReference>
<keyword evidence="12" id="KW-1185">Reference proteome</keyword>
<name>G8BMX6_TETPH</name>
<dbReference type="InterPro" id="IPR019005">
    <property type="entry name" value="Vacuolar_R-SNAR_Nyv1_longi_dom"/>
</dbReference>
<dbReference type="SUPFAM" id="SSF58038">
    <property type="entry name" value="SNARE fusion complex"/>
    <property type="match status" value="1"/>
</dbReference>
<dbReference type="HOGENOM" id="CLU_1107824_0_0_1"/>
<feature type="transmembrane region" description="Helical" evidence="9">
    <location>
        <begin position="262"/>
        <end position="281"/>
    </location>
</feature>
<evidence type="ECO:0000313" key="12">
    <source>
        <dbReference type="Proteomes" id="UP000005666"/>
    </source>
</evidence>
<dbReference type="KEGG" id="tpf:TPHA_0A01710"/>
<dbReference type="CDD" id="cd15843">
    <property type="entry name" value="R-SNARE"/>
    <property type="match status" value="1"/>
</dbReference>
<reference evidence="11 12" key="1">
    <citation type="journal article" date="2011" name="Proc. Natl. Acad. Sci. U.S.A.">
        <title>Evolutionary erosion of yeast sex chromosomes by mating-type switching accidents.</title>
        <authorList>
            <person name="Gordon J.L."/>
            <person name="Armisen D."/>
            <person name="Proux-Wera E."/>
            <person name="Oheigeartaigh S.S."/>
            <person name="Byrne K.P."/>
            <person name="Wolfe K.H."/>
        </authorList>
    </citation>
    <scope>NUCLEOTIDE SEQUENCE [LARGE SCALE GENOMIC DNA]</scope>
    <source>
        <strain evidence="12">ATCC 24235 / CBS 4417 / NBRC 1672 / NRRL Y-8282 / UCD 70-5</strain>
    </source>
</reference>
<dbReference type="EMBL" id="HE612856">
    <property type="protein sequence ID" value="CCE61254.1"/>
    <property type="molecule type" value="Genomic_DNA"/>
</dbReference>
<dbReference type="InterPro" id="IPR001388">
    <property type="entry name" value="Synaptobrevin-like"/>
</dbReference>
<dbReference type="GO" id="GO:0015031">
    <property type="term" value="P:protein transport"/>
    <property type="evidence" value="ECO:0007669"/>
    <property type="project" value="UniProtKB-KW"/>
</dbReference>
<evidence type="ECO:0000256" key="9">
    <source>
        <dbReference type="SAM" id="Phobius"/>
    </source>
</evidence>
<gene>
    <name evidence="11" type="primary">TPHA0A01710</name>
    <name evidence="11" type="ordered locus">TPHA_0A01710</name>
</gene>
<evidence type="ECO:0000256" key="4">
    <source>
        <dbReference type="ARBA" id="ARBA00022927"/>
    </source>
</evidence>
<keyword evidence="2" id="KW-0813">Transport</keyword>
<dbReference type="FunFam" id="1.20.5.110:FF:000004">
    <property type="entry name" value="Vesicle-associated membrane protein 7"/>
    <property type="match status" value="1"/>
</dbReference>
<dbReference type="GO" id="GO:0006906">
    <property type="term" value="P:vesicle fusion"/>
    <property type="evidence" value="ECO:0007669"/>
    <property type="project" value="EnsemblFungi"/>
</dbReference>
<evidence type="ECO:0000256" key="2">
    <source>
        <dbReference type="ARBA" id="ARBA00022448"/>
    </source>
</evidence>
<keyword evidence="3 9" id="KW-0812">Transmembrane</keyword>
<evidence type="ECO:0000313" key="11">
    <source>
        <dbReference type="EMBL" id="CCE61254.1"/>
    </source>
</evidence>
<dbReference type="GO" id="GO:0007036">
    <property type="term" value="P:vacuolar calcium ion homeostasis"/>
    <property type="evidence" value="ECO:0007669"/>
    <property type="project" value="EnsemblFungi"/>
</dbReference>